<dbReference type="KEGG" id="dti:Desti_1302"/>
<dbReference type="HOGENOM" id="CLU_1719440_0_0_7"/>
<accession>I4C374</accession>
<evidence type="ECO:0000256" key="1">
    <source>
        <dbReference type="SAM" id="MobiDB-lite"/>
    </source>
</evidence>
<dbReference type="RefSeq" id="WP_014809166.1">
    <property type="nucleotide sequence ID" value="NC_018025.1"/>
</dbReference>
<gene>
    <name evidence="2" type="ordered locus">Desti_1302</name>
</gene>
<dbReference type="AlphaFoldDB" id="I4C374"/>
<keyword evidence="3" id="KW-1185">Reference proteome</keyword>
<feature type="region of interest" description="Disordered" evidence="1">
    <location>
        <begin position="23"/>
        <end position="53"/>
    </location>
</feature>
<evidence type="ECO:0000313" key="2">
    <source>
        <dbReference type="EMBL" id="AFM24015.1"/>
    </source>
</evidence>
<organism evidence="2 3">
    <name type="scientific">Desulfomonile tiedjei (strain ATCC 49306 / DSM 6799 / DCB-1)</name>
    <dbReference type="NCBI Taxonomy" id="706587"/>
    <lineage>
        <taxon>Bacteria</taxon>
        <taxon>Pseudomonadati</taxon>
        <taxon>Thermodesulfobacteriota</taxon>
        <taxon>Desulfomonilia</taxon>
        <taxon>Desulfomonilales</taxon>
        <taxon>Desulfomonilaceae</taxon>
        <taxon>Desulfomonile</taxon>
    </lineage>
</organism>
<proteinExistence type="predicted"/>
<dbReference type="EMBL" id="CP003360">
    <property type="protein sequence ID" value="AFM24015.1"/>
    <property type="molecule type" value="Genomic_DNA"/>
</dbReference>
<dbReference type="Proteomes" id="UP000006055">
    <property type="component" value="Chromosome"/>
</dbReference>
<evidence type="ECO:0000313" key="3">
    <source>
        <dbReference type="Proteomes" id="UP000006055"/>
    </source>
</evidence>
<sequence>MGIKETFEKAADSIIKSAKETMGIEEERERTRGTGVDMPESGFSGEVEPELAGEHPEPLYMSEMESEEEAYEEAAYFDTGLIGAGFKRDFVDNIRDTADARANEQNVRPQMEVWPFEDDWGHWVLSHEDPARSVVCNTPEFKDSPYCGHGVH</sequence>
<name>I4C374_DESTA</name>
<reference evidence="3" key="1">
    <citation type="submission" date="2012-06" db="EMBL/GenBank/DDBJ databases">
        <title>Complete sequence of chromosome of Desulfomonile tiedjei DSM 6799.</title>
        <authorList>
            <person name="Lucas S."/>
            <person name="Copeland A."/>
            <person name="Lapidus A."/>
            <person name="Glavina del Rio T."/>
            <person name="Dalin E."/>
            <person name="Tice H."/>
            <person name="Bruce D."/>
            <person name="Goodwin L."/>
            <person name="Pitluck S."/>
            <person name="Peters L."/>
            <person name="Ovchinnikova G."/>
            <person name="Zeytun A."/>
            <person name="Lu M."/>
            <person name="Kyrpides N."/>
            <person name="Mavromatis K."/>
            <person name="Ivanova N."/>
            <person name="Brettin T."/>
            <person name="Detter J.C."/>
            <person name="Han C."/>
            <person name="Larimer F."/>
            <person name="Land M."/>
            <person name="Hauser L."/>
            <person name="Markowitz V."/>
            <person name="Cheng J.-F."/>
            <person name="Hugenholtz P."/>
            <person name="Woyke T."/>
            <person name="Wu D."/>
            <person name="Spring S."/>
            <person name="Schroeder M."/>
            <person name="Brambilla E."/>
            <person name="Klenk H.-P."/>
            <person name="Eisen J.A."/>
        </authorList>
    </citation>
    <scope>NUCLEOTIDE SEQUENCE [LARGE SCALE GENOMIC DNA]</scope>
    <source>
        <strain evidence="3">ATCC 49306 / DSM 6799 / DCB-1</strain>
    </source>
</reference>
<protein>
    <submittedName>
        <fullName evidence="2">Uncharacterized protein</fullName>
    </submittedName>
</protein>